<evidence type="ECO:0000313" key="2">
    <source>
        <dbReference type="Proteomes" id="UP001285636"/>
    </source>
</evidence>
<gene>
    <name evidence="1" type="ORF">RYX45_22815</name>
</gene>
<feature type="non-terminal residue" evidence="1">
    <location>
        <position position="1"/>
    </location>
</feature>
<dbReference type="AlphaFoldDB" id="A0AAJ2U5R6"/>
<reference evidence="1" key="1">
    <citation type="submission" date="2023-10" db="EMBL/GenBank/DDBJ databases">
        <title>Screening of Alkalihalophilus pseudofirmusBZ-TG-HK211 and Its Alleviation of Salt Stress on Rapeseed Growth.</title>
        <authorList>
            <person name="Zhao B."/>
            <person name="Guo T."/>
        </authorList>
    </citation>
    <scope>NUCLEOTIDE SEQUENCE</scope>
    <source>
        <strain evidence="1">BZ-TG-HK211</strain>
    </source>
</reference>
<proteinExistence type="predicted"/>
<evidence type="ECO:0000313" key="1">
    <source>
        <dbReference type="EMBL" id="MDV2888001.1"/>
    </source>
</evidence>
<organism evidence="1 2">
    <name type="scientific">Alkalihalophilus pseudofirmus</name>
    <name type="common">Bacillus pseudofirmus</name>
    <dbReference type="NCBI Taxonomy" id="79885"/>
    <lineage>
        <taxon>Bacteria</taxon>
        <taxon>Bacillati</taxon>
        <taxon>Bacillota</taxon>
        <taxon>Bacilli</taxon>
        <taxon>Bacillales</taxon>
        <taxon>Bacillaceae</taxon>
        <taxon>Alkalihalophilus</taxon>
    </lineage>
</organism>
<sequence length="59" mass="6627">QIYYFGLEVDVIWERLVYVGIRITTKKAFIRDGTLPSLKTCLLSLITLGTALGTTMLGY</sequence>
<accession>A0AAJ2U5R6</accession>
<dbReference type="Proteomes" id="UP001285636">
    <property type="component" value="Unassembled WGS sequence"/>
</dbReference>
<dbReference type="EMBL" id="JAWJAY010000790">
    <property type="protein sequence ID" value="MDV2888001.1"/>
    <property type="molecule type" value="Genomic_DNA"/>
</dbReference>
<comment type="caution">
    <text evidence="1">The sequence shown here is derived from an EMBL/GenBank/DDBJ whole genome shotgun (WGS) entry which is preliminary data.</text>
</comment>
<name>A0AAJ2U5R6_ALKPS</name>
<dbReference type="RefSeq" id="WP_323468079.1">
    <property type="nucleotide sequence ID" value="NZ_JAWJAY010000790.1"/>
</dbReference>
<protein>
    <submittedName>
        <fullName evidence="1">Uncharacterized protein</fullName>
    </submittedName>
</protein>